<feature type="transmembrane region" description="Helical" evidence="1">
    <location>
        <begin position="6"/>
        <end position="26"/>
    </location>
</feature>
<reference evidence="2 3" key="1">
    <citation type="submission" date="2016-06" db="EMBL/GenBank/DDBJ databases">
        <authorList>
            <person name="Ricketts C."/>
            <person name="Pickler L."/>
            <person name="Maurer J."/>
            <person name="Ayyampalayam S."/>
            <person name="Garcia M."/>
            <person name="Ferguson-Noel N.M."/>
        </authorList>
    </citation>
    <scope>NUCLEOTIDE SEQUENCE [LARGE SCALE GENOMIC DNA]</scope>
    <source>
        <strain evidence="2 3">K6356</strain>
    </source>
</reference>
<evidence type="ECO:0000256" key="1">
    <source>
        <dbReference type="SAM" id="Phobius"/>
    </source>
</evidence>
<dbReference type="AlphaFoldDB" id="A0AB36DRN4"/>
<organism evidence="2 3">
    <name type="scientific">Mycoplasmoides gallisepticum</name>
    <name type="common">Mycoplasma gallisepticum</name>
    <dbReference type="NCBI Taxonomy" id="2096"/>
    <lineage>
        <taxon>Bacteria</taxon>
        <taxon>Bacillati</taxon>
        <taxon>Mycoplasmatota</taxon>
        <taxon>Mycoplasmoidales</taxon>
        <taxon>Mycoplasmoidaceae</taxon>
        <taxon>Mycoplasmoides</taxon>
    </lineage>
</organism>
<keyword evidence="1" id="KW-1133">Transmembrane helix</keyword>
<comment type="caution">
    <text evidence="2">The sequence shown here is derived from an EMBL/GenBank/DDBJ whole genome shotgun (WGS) entry which is preliminary data.</text>
</comment>
<dbReference type="Proteomes" id="UP000092188">
    <property type="component" value="Unassembled WGS sequence"/>
</dbReference>
<sequence>MTNIILLATTLLNYIILTLMIFMATTRKFSKKILATLGLLSFITLPIIQTSCSNTDEKKEQNQPDFWNEGLYKVGLKLKEEFNNPSLSLSPIKITPNDNDKPFSELKPTNNFESKIFNSLHQYDYKQNIPSSELSDYIKTNANKTNQNQERINTEVNMINSWSNIFNTNHELPYLFNTNLVLKTDELTVNIDKFGFGSVLGMLRYTTLDNLEQNYYLLYVLTTKSVSQALSKNINKVLDYYPHRIGFTYNHYLVNGEKQTDYKTTTFNNVKSKIYYESPDSDLAIIRYVMFSEDRPMYDVELNNMMEYSPLKNYLNTIVPIFGVDLMFDRENALNYTALKKDSGSDLSRTLFVNPFRIRNNTKISPVPNTLTASLLDSVPSTVGSGTYFLMRNEQGSIVKILNGVVGGQYLSTSDQDKFASSRESNNLNFDFVVDNNFVGLSYINHNLVPLKSVISKIRADYNKHLEDMLLYAIKGGISR</sequence>
<keyword evidence="1" id="KW-0472">Membrane</keyword>
<feature type="transmembrane region" description="Helical" evidence="1">
    <location>
        <begin position="33"/>
        <end position="49"/>
    </location>
</feature>
<proteinExistence type="predicted"/>
<protein>
    <recommendedName>
        <fullName evidence="4">DUF31 domain-containing protein</fullName>
    </recommendedName>
</protein>
<evidence type="ECO:0008006" key="4">
    <source>
        <dbReference type="Google" id="ProtNLM"/>
    </source>
</evidence>
<name>A0AB36DRN4_MYCGL</name>
<evidence type="ECO:0000313" key="3">
    <source>
        <dbReference type="Proteomes" id="UP000092188"/>
    </source>
</evidence>
<accession>A0AB36DRN4</accession>
<evidence type="ECO:0000313" key="2">
    <source>
        <dbReference type="EMBL" id="OBU78261.1"/>
    </source>
</evidence>
<gene>
    <name evidence="2" type="ORF">BAY36_03730</name>
</gene>
<dbReference type="EMBL" id="MAGQ01000012">
    <property type="protein sequence ID" value="OBU78261.1"/>
    <property type="molecule type" value="Genomic_DNA"/>
</dbReference>
<keyword evidence="1" id="KW-0812">Transmembrane</keyword>